<feature type="region of interest" description="Disordered" evidence="1">
    <location>
        <begin position="595"/>
        <end position="614"/>
    </location>
</feature>
<evidence type="ECO:0000313" key="3">
    <source>
        <dbReference type="Proteomes" id="UP000321353"/>
    </source>
</evidence>
<dbReference type="AlphaFoldDB" id="A0A5B9M9Y9"/>
<keyword evidence="3" id="KW-1185">Reference proteome</keyword>
<sequence length="1110" mass="121138">MVVALLIAAIVFIFRFIAPQTVGEQVRRHVEQTFRDHYPELDISIGRGRVEPNIGLILDDIRIALPETSGSGAGRRGRTLSERLGIADDASRQLVQISQIVVVASADVSKLWEQENPLVTRRIVVSGVHANAWLDRDGKVSLESLWPLPKFGKVACPRIEVRDAKIVLANESVDARPIEIDLAQAVILNHADDGSNSTAGNRERKSGAGGAGAPPSTAISINGAAAFAEHFAAQVTIRNGQTDVRAEVRGGRLSGDLIDRLPAMLQQRLQPLRGLELLADTTAIARIQPGKPTNFATRSRIHDGRFRHPKSSMPVKQIRGVLSCRPQGAQLESCQAFWGDARIKLDGYTTGYSLPLEAHLDVSAYNLMLDQRLAAVIPERLESGWKKFEPRGLIDVTRAHLDILGDRIETTAEITCKGVDLNYEKFPYPVRQITGDLFIADHRVQTELVSGRVGGQLMQCVFDLPLRPGAQHPRVFSAAMAGPVAIDGELLNALSPRGGEVTKLEQFIRSLNPLGAVHLVRGTMRTDADGVKHQDLELKVSDATLRFSGFPYPLYNVAGDVRVIDDQVTLSGFQGSNANGGLIRCEGDYRVPPREGQADVAGTNPPTPPAMAPQASPSLVLDFDATRISLDEALRSSLPLPSRQTWDALAPSGVLDSLKIKLVRDAPKGPLKLTVVAHQFDAKRIGSDTLRLQPIALPYRLDIVEAAVRYEGGRVMIDAVRAEHGRSQVSADGGCWQLDDGRWLLSVDVHNGSRLIPDAELINALPQQMRGAMRGLNLRGPVGVSGLTETLLSDDSHPDPVFGWDLQLQLEGNRIGDVGPVHGLRGELSIKGRKDAREIAAEGEVRIDSLHVNDLQITRLRGPFQVSDDRLRLGGVGRDGQFQHPIEGRLFDGTLRMDGNVMLSDASFNVRLALIQAKLPVLLAELGHGNSELTGTLVGSTNLEGVLGTTDLLRGQGHAVVTNANLYEVPVLMQLLNVLSITPTEDVAFTNADVFFRLSENELYFDDLKLWGSLIALHGKGMLDRRRELDLTFNTRVSPRNTFTRILRPLMDQRYTLWTVDVSGPVDNPSIERRALDGVGQTIERLFQGMNGSPDADRKDRSAGVGRVLQ</sequence>
<name>A0A5B9M9Y9_9BACT</name>
<evidence type="ECO:0000256" key="1">
    <source>
        <dbReference type="SAM" id="MobiDB-lite"/>
    </source>
</evidence>
<reference evidence="2 3" key="1">
    <citation type="submission" date="2019-02" db="EMBL/GenBank/DDBJ databases">
        <title>Planctomycetal bacteria perform biofilm scaping via a novel small molecule.</title>
        <authorList>
            <person name="Jeske O."/>
            <person name="Boedeker C."/>
            <person name="Wiegand S."/>
            <person name="Breitling P."/>
            <person name="Kallscheuer N."/>
            <person name="Jogler M."/>
            <person name="Rohde M."/>
            <person name="Petersen J."/>
            <person name="Medema M.H."/>
            <person name="Surup F."/>
            <person name="Jogler C."/>
        </authorList>
    </citation>
    <scope>NUCLEOTIDE SEQUENCE [LARGE SCALE GENOMIC DNA]</scope>
    <source>
        <strain evidence="2 3">Mal15</strain>
    </source>
</reference>
<evidence type="ECO:0000313" key="2">
    <source>
        <dbReference type="EMBL" id="QEF97349.1"/>
    </source>
</evidence>
<dbReference type="EMBL" id="CP036264">
    <property type="protein sequence ID" value="QEF97349.1"/>
    <property type="molecule type" value="Genomic_DNA"/>
</dbReference>
<evidence type="ECO:0008006" key="4">
    <source>
        <dbReference type="Google" id="ProtNLM"/>
    </source>
</evidence>
<accession>A0A5B9M9Y9</accession>
<protein>
    <recommendedName>
        <fullName evidence="4">AsmA-like C-terminal domain-containing protein</fullName>
    </recommendedName>
</protein>
<feature type="region of interest" description="Disordered" evidence="1">
    <location>
        <begin position="193"/>
        <end position="215"/>
    </location>
</feature>
<dbReference type="KEGG" id="smam:Mal15_13890"/>
<feature type="region of interest" description="Disordered" evidence="1">
    <location>
        <begin position="1088"/>
        <end position="1110"/>
    </location>
</feature>
<dbReference type="Proteomes" id="UP000321353">
    <property type="component" value="Chromosome"/>
</dbReference>
<organism evidence="2 3">
    <name type="scientific">Stieleria maiorica</name>
    <dbReference type="NCBI Taxonomy" id="2795974"/>
    <lineage>
        <taxon>Bacteria</taxon>
        <taxon>Pseudomonadati</taxon>
        <taxon>Planctomycetota</taxon>
        <taxon>Planctomycetia</taxon>
        <taxon>Pirellulales</taxon>
        <taxon>Pirellulaceae</taxon>
        <taxon>Stieleria</taxon>
    </lineage>
</organism>
<gene>
    <name evidence="2" type="ORF">Mal15_13890</name>
</gene>
<dbReference type="RefSeq" id="WP_147867044.1">
    <property type="nucleotide sequence ID" value="NZ_CP036264.1"/>
</dbReference>
<proteinExistence type="predicted"/>